<dbReference type="RefSeq" id="WP_149097697.1">
    <property type="nucleotide sequence ID" value="NZ_BMMG01000002.1"/>
</dbReference>
<evidence type="ECO:0000313" key="4">
    <source>
        <dbReference type="Proteomes" id="UP001570846"/>
    </source>
</evidence>
<evidence type="ECO:0000313" key="2">
    <source>
        <dbReference type="EMBL" id="MFA1769878.1"/>
    </source>
</evidence>
<keyword evidence="4" id="KW-1185">Reference proteome</keyword>
<reference evidence="1 3" key="2">
    <citation type="submission" date="2019-09" db="EMBL/GenBank/DDBJ databases">
        <title>A bacterium isolated from glacier soil.</title>
        <authorList>
            <person name="Liu Q."/>
        </authorList>
    </citation>
    <scope>NUCLEOTIDE SEQUENCE [LARGE SCALE GENOMIC DNA]</scope>
    <source>
        <strain evidence="1 3">MDT1-10-3</strain>
    </source>
</reference>
<dbReference type="OrthoDB" id="893448at2"/>
<dbReference type="AlphaFoldDB" id="A0A5M8QHJ8"/>
<organism evidence="1 3">
    <name type="scientific">Rufibacter glacialis</name>
    <dbReference type="NCBI Taxonomy" id="1259555"/>
    <lineage>
        <taxon>Bacteria</taxon>
        <taxon>Pseudomonadati</taxon>
        <taxon>Bacteroidota</taxon>
        <taxon>Cytophagia</taxon>
        <taxon>Cytophagales</taxon>
        <taxon>Hymenobacteraceae</taxon>
        <taxon>Rufibacter</taxon>
    </lineage>
</organism>
<dbReference type="Proteomes" id="UP001570846">
    <property type="component" value="Unassembled WGS sequence"/>
</dbReference>
<dbReference type="EMBL" id="JBGOGF010000001">
    <property type="protein sequence ID" value="MFA1769878.1"/>
    <property type="molecule type" value="Genomic_DNA"/>
</dbReference>
<evidence type="ECO:0000313" key="1">
    <source>
        <dbReference type="EMBL" id="KAA6435505.1"/>
    </source>
</evidence>
<dbReference type="Proteomes" id="UP000323866">
    <property type="component" value="Unassembled WGS sequence"/>
</dbReference>
<proteinExistence type="predicted"/>
<gene>
    <name evidence="2" type="ORF">ACD591_01145</name>
    <name evidence="1" type="ORF">FOE74_06045</name>
</gene>
<accession>A0A5M8QHJ8</accession>
<sequence>MNIPLSDLPGIMAAQHRVLKDLKKKTGLRQRDWEVLCACQRLSLASYPFTAAKVDAFLQGAYFLPCLYDSLKVLLGKGYLRVVVPGKPFRPESYELTYGGKCLVMRTAERMFLLSEAQEKVLGGVVKGRLW</sequence>
<reference evidence="1 3" key="1">
    <citation type="submission" date="2019-07" db="EMBL/GenBank/DDBJ databases">
        <authorList>
            <person name="Qu J.-H."/>
        </authorList>
    </citation>
    <scope>NUCLEOTIDE SEQUENCE [LARGE SCALE GENOMIC DNA]</scope>
    <source>
        <strain evidence="1 3">MDT1-10-3</strain>
    </source>
</reference>
<comment type="caution">
    <text evidence="1">The sequence shown here is derived from an EMBL/GenBank/DDBJ whole genome shotgun (WGS) entry which is preliminary data.</text>
</comment>
<reference evidence="2 4" key="3">
    <citation type="submission" date="2024-08" db="EMBL/GenBank/DDBJ databases">
        <authorList>
            <person name="Wei W."/>
        </authorList>
    </citation>
    <scope>NUCLEOTIDE SEQUENCE [LARGE SCALE GENOMIC DNA]</scope>
    <source>
        <strain evidence="2 4">XU2</strain>
    </source>
</reference>
<name>A0A5M8QHJ8_9BACT</name>
<dbReference type="EMBL" id="VKKZ01000019">
    <property type="protein sequence ID" value="KAA6435505.1"/>
    <property type="molecule type" value="Genomic_DNA"/>
</dbReference>
<protein>
    <submittedName>
        <fullName evidence="1">Uncharacterized protein</fullName>
    </submittedName>
</protein>
<evidence type="ECO:0000313" key="3">
    <source>
        <dbReference type="Proteomes" id="UP000323866"/>
    </source>
</evidence>